<dbReference type="AlphaFoldDB" id="A0A3E4QN23"/>
<evidence type="ECO:0000256" key="5">
    <source>
        <dbReference type="ARBA" id="ARBA00023315"/>
    </source>
</evidence>
<dbReference type="GO" id="GO:0006629">
    <property type="term" value="P:lipid metabolic process"/>
    <property type="evidence" value="ECO:0007669"/>
    <property type="project" value="UniProtKB-KW"/>
</dbReference>
<comment type="caution">
    <text evidence="6">The sequence shown here is derived from an EMBL/GenBank/DDBJ whole genome shotgun (WGS) entry which is preliminary data.</text>
</comment>
<keyword evidence="2" id="KW-0444">Lipid biosynthesis</keyword>
<evidence type="ECO:0000256" key="2">
    <source>
        <dbReference type="ARBA" id="ARBA00022516"/>
    </source>
</evidence>
<keyword evidence="4" id="KW-0443">Lipid metabolism</keyword>
<keyword evidence="5" id="KW-0012">Acyltransferase</keyword>
<dbReference type="Pfam" id="PF13444">
    <property type="entry name" value="Acetyltransf_5"/>
    <property type="match status" value="1"/>
</dbReference>
<evidence type="ECO:0000256" key="1">
    <source>
        <dbReference type="ARBA" id="ARBA00005189"/>
    </source>
</evidence>
<dbReference type="PANTHER" id="PTHR37323:SF1">
    <property type="entry name" value="L-ORNITHINE N(ALPHA)-ACYLTRANSFERASE"/>
    <property type="match status" value="1"/>
</dbReference>
<evidence type="ECO:0000256" key="4">
    <source>
        <dbReference type="ARBA" id="ARBA00023098"/>
    </source>
</evidence>
<evidence type="ECO:0000313" key="6">
    <source>
        <dbReference type="EMBL" id="RGL06710.1"/>
    </source>
</evidence>
<reference evidence="6 7" key="1">
    <citation type="submission" date="2018-08" db="EMBL/GenBank/DDBJ databases">
        <title>A genome reference for cultivated species of the human gut microbiota.</title>
        <authorList>
            <person name="Zou Y."/>
            <person name="Xue W."/>
            <person name="Luo G."/>
        </authorList>
    </citation>
    <scope>NUCLEOTIDE SEQUENCE [LARGE SCALE GENOMIC DNA]</scope>
    <source>
        <strain evidence="6 7">TF09-12</strain>
    </source>
</reference>
<keyword evidence="3 6" id="KW-0808">Transferase</keyword>
<proteinExistence type="predicted"/>
<dbReference type="RefSeq" id="WP_117653009.1">
    <property type="nucleotide sequence ID" value="NZ_CABOGP010000002.1"/>
</dbReference>
<protein>
    <submittedName>
        <fullName evidence="6">GNAT family N-acetyltransferase</fullName>
    </submittedName>
</protein>
<dbReference type="InterPro" id="IPR016181">
    <property type="entry name" value="Acyl_CoA_acyltransferase"/>
</dbReference>
<dbReference type="EMBL" id="QSRD01000002">
    <property type="protein sequence ID" value="RGL06710.1"/>
    <property type="molecule type" value="Genomic_DNA"/>
</dbReference>
<name>A0A3E4QN23_9BACT</name>
<dbReference type="InterPro" id="IPR052351">
    <property type="entry name" value="Ornithine_N-alpha-AT"/>
</dbReference>
<evidence type="ECO:0000313" key="7">
    <source>
        <dbReference type="Proteomes" id="UP000260835"/>
    </source>
</evidence>
<dbReference type="SUPFAM" id="SSF55729">
    <property type="entry name" value="Acyl-CoA N-acyltransferases (Nat)"/>
    <property type="match status" value="1"/>
</dbReference>
<dbReference type="GO" id="GO:0016746">
    <property type="term" value="F:acyltransferase activity"/>
    <property type="evidence" value="ECO:0007669"/>
    <property type="project" value="UniProtKB-KW"/>
</dbReference>
<comment type="pathway">
    <text evidence="1">Lipid metabolism.</text>
</comment>
<accession>A0A3E4QN23</accession>
<dbReference type="Proteomes" id="UP000260835">
    <property type="component" value="Unassembled WGS sequence"/>
</dbReference>
<evidence type="ECO:0000256" key="3">
    <source>
        <dbReference type="ARBA" id="ARBA00022679"/>
    </source>
</evidence>
<organism evidence="6 7">
    <name type="scientific">Prevotella disiens</name>
    <dbReference type="NCBI Taxonomy" id="28130"/>
    <lineage>
        <taxon>Bacteria</taxon>
        <taxon>Pseudomonadati</taxon>
        <taxon>Bacteroidota</taxon>
        <taxon>Bacteroidia</taxon>
        <taxon>Bacteroidales</taxon>
        <taxon>Prevotellaceae</taxon>
        <taxon>Prevotella</taxon>
    </lineage>
</organism>
<sequence>MKEEEIIQPISKELLKSELTPNRLLRVTNKSHNEIYVFSADEAPHLMDEVGRLREEAFRTAGGGTGKAKDIDEFDLMHNCCKQLIVWNPDNEEVIGGYRYIFGGDWQFGKDGQPILATSHMFHFSDKFLKEYAPYTVELGRSFVSLAYQNARANSKSIFALDNLWDGLGALTVLNPNCKYFFGKVTMYPSYIRRGRDMILYFLKKFFNDNEDLILPIKPLKIDTPSTEFEPLFNAPNFKENYKILNREIRKLGYNIPPLVNAYMNLSPTMKLFGTGINCGFGEVEETGILIAVDEIFEEKRLRHIESFIMQHPEALHLTSGANNLIYKEK</sequence>
<gene>
    <name evidence="6" type="ORF">DXC89_00420</name>
</gene>
<dbReference type="PANTHER" id="PTHR37323">
    <property type="entry name" value="GCN5-RELATED N-ACETYLTRANSFERASE"/>
    <property type="match status" value="1"/>
</dbReference>